<name>A0ACC4DEA9_PURLI</name>
<evidence type="ECO:0000313" key="2">
    <source>
        <dbReference type="Proteomes" id="UP001638806"/>
    </source>
</evidence>
<accession>A0ACC4DEA9</accession>
<dbReference type="Proteomes" id="UP001638806">
    <property type="component" value="Unassembled WGS sequence"/>
</dbReference>
<protein>
    <submittedName>
        <fullName evidence="1">Uncharacterized protein</fullName>
    </submittedName>
</protein>
<organism evidence="1 2">
    <name type="scientific">Purpureocillium lilacinum</name>
    <name type="common">Paecilomyces lilacinus</name>
    <dbReference type="NCBI Taxonomy" id="33203"/>
    <lineage>
        <taxon>Eukaryota</taxon>
        <taxon>Fungi</taxon>
        <taxon>Dikarya</taxon>
        <taxon>Ascomycota</taxon>
        <taxon>Pezizomycotina</taxon>
        <taxon>Sordariomycetes</taxon>
        <taxon>Hypocreomycetidae</taxon>
        <taxon>Hypocreales</taxon>
        <taxon>Ophiocordycipitaceae</taxon>
        <taxon>Purpureocillium</taxon>
    </lineage>
</organism>
<dbReference type="EMBL" id="JBGNUJ010000010">
    <property type="protein sequence ID" value="KAL3954561.1"/>
    <property type="molecule type" value="Genomic_DNA"/>
</dbReference>
<proteinExistence type="predicted"/>
<keyword evidence="2" id="KW-1185">Reference proteome</keyword>
<gene>
    <name evidence="1" type="ORF">ACCO45_010124</name>
</gene>
<reference evidence="1" key="1">
    <citation type="submission" date="2024-12" db="EMBL/GenBank/DDBJ databases">
        <title>Comparative genomics and development of molecular markers within Purpureocillium lilacinum and among Purpureocillium species.</title>
        <authorList>
            <person name="Yeh Z.-Y."/>
            <person name="Ni N.-T."/>
            <person name="Lo P.-H."/>
            <person name="Mushyakhwo K."/>
            <person name="Lin C.-F."/>
            <person name="Nai Y.-S."/>
        </authorList>
    </citation>
    <scope>NUCLEOTIDE SEQUENCE</scope>
    <source>
        <strain evidence="1">NCHU-NPUST-175</strain>
    </source>
</reference>
<comment type="caution">
    <text evidence="1">The sequence shown here is derived from an EMBL/GenBank/DDBJ whole genome shotgun (WGS) entry which is preliminary data.</text>
</comment>
<evidence type="ECO:0000313" key="1">
    <source>
        <dbReference type="EMBL" id="KAL3954561.1"/>
    </source>
</evidence>
<sequence length="138" mass="15095">MHVAQTGRPCTASILIWVTTTTEGREGAAAARRTRPGRPPFLPIGRRRRHPHGAGRKIGLPSSRPCLLICDPTQLHAETSRHAPGYIAPRFRLFQGSLLRPAGHIDGGMVRDIPSHQQLQSRPGGQRTNPYDVTTQSA</sequence>